<dbReference type="Pfam" id="PF13923">
    <property type="entry name" value="zf-C3HC4_2"/>
    <property type="match status" value="1"/>
</dbReference>
<keyword evidence="3" id="KW-0862">Zinc</keyword>
<sequence>MLAKRKALEIEACLTCPLCCKLLEDATTTTLCLHTFCRRCINEKLLDENSGQIAICRILGPIYSPSRLLVYIYAIFFVEEPTRQTFGGVGELKSSDYILTPEPKKRNSTKLRMEPNPAFAAALAISGSEQRRTSAKRAAPESTSTSAMKTKRASSSQKSKVQQTALPSRSTITAPSIDASPESPVDPPSTNLPPPYPSPKFPYGIIWDEGVPPQISRAIGLPRCFFEPKEYDTSKLEELYDIELHTLRGAGLARALVTLNMKYSRQADELDKVKLEFAEHVHKSDKLTSTIREYAQAKVREAEVARSKMERELKKEKEISRKAILELNQLRQESLWDKKTLEQYRQERQEHLAELNTHIAAVRSAQELIKIKDDAIKESVAESFGNAIAQIKLLNPNISFNTSRMDCMSWVRHGKIVPLFPPSDDVPDAHLEEDEDEDLGEETDEDEDEDVGKETDEDEDEDVGEETDASP</sequence>
<feature type="compositionally biased region" description="Pro residues" evidence="6">
    <location>
        <begin position="184"/>
        <end position="197"/>
    </location>
</feature>
<feature type="domain" description="RING-type" evidence="7">
    <location>
        <begin position="16"/>
        <end position="57"/>
    </location>
</feature>
<comment type="caution">
    <text evidence="8">The sequence shown here is derived from an EMBL/GenBank/DDBJ whole genome shotgun (WGS) entry which is preliminary data.</text>
</comment>
<evidence type="ECO:0000256" key="3">
    <source>
        <dbReference type="ARBA" id="ARBA00022833"/>
    </source>
</evidence>
<accession>A0AAE1MZD6</accession>
<keyword evidence="2 4" id="KW-0863">Zinc-finger</keyword>
<evidence type="ECO:0000256" key="5">
    <source>
        <dbReference type="SAM" id="Coils"/>
    </source>
</evidence>
<feature type="region of interest" description="Disordered" evidence="6">
    <location>
        <begin position="421"/>
        <end position="471"/>
    </location>
</feature>
<evidence type="ECO:0000256" key="2">
    <source>
        <dbReference type="ARBA" id="ARBA00022771"/>
    </source>
</evidence>
<feature type="compositionally biased region" description="Polar residues" evidence="6">
    <location>
        <begin position="141"/>
        <end position="174"/>
    </location>
</feature>
<evidence type="ECO:0000259" key="7">
    <source>
        <dbReference type="PROSITE" id="PS50089"/>
    </source>
</evidence>
<feature type="region of interest" description="Disordered" evidence="6">
    <location>
        <begin position="126"/>
        <end position="197"/>
    </location>
</feature>
<dbReference type="GO" id="GO:0008270">
    <property type="term" value="F:zinc ion binding"/>
    <property type="evidence" value="ECO:0007669"/>
    <property type="project" value="UniProtKB-KW"/>
</dbReference>
<organism evidence="8 9">
    <name type="scientific">Acacia crassicarpa</name>
    <name type="common">northern wattle</name>
    <dbReference type="NCBI Taxonomy" id="499986"/>
    <lineage>
        <taxon>Eukaryota</taxon>
        <taxon>Viridiplantae</taxon>
        <taxon>Streptophyta</taxon>
        <taxon>Embryophyta</taxon>
        <taxon>Tracheophyta</taxon>
        <taxon>Spermatophyta</taxon>
        <taxon>Magnoliopsida</taxon>
        <taxon>eudicotyledons</taxon>
        <taxon>Gunneridae</taxon>
        <taxon>Pentapetalae</taxon>
        <taxon>rosids</taxon>
        <taxon>fabids</taxon>
        <taxon>Fabales</taxon>
        <taxon>Fabaceae</taxon>
        <taxon>Caesalpinioideae</taxon>
        <taxon>mimosoid clade</taxon>
        <taxon>Acacieae</taxon>
        <taxon>Acacia</taxon>
    </lineage>
</organism>
<feature type="coiled-coil region" evidence="5">
    <location>
        <begin position="292"/>
        <end position="361"/>
    </location>
</feature>
<keyword evidence="1" id="KW-0479">Metal-binding</keyword>
<dbReference type="PROSITE" id="PS50089">
    <property type="entry name" value="ZF_RING_2"/>
    <property type="match status" value="1"/>
</dbReference>
<evidence type="ECO:0000313" key="9">
    <source>
        <dbReference type="Proteomes" id="UP001293593"/>
    </source>
</evidence>
<dbReference type="AlphaFoldDB" id="A0AAE1MZD6"/>
<keyword evidence="5" id="KW-0175">Coiled coil</keyword>
<reference evidence="8" key="1">
    <citation type="submission" date="2023-10" db="EMBL/GenBank/DDBJ databases">
        <title>Chromosome-level genome of the transformable northern wattle, Acacia crassicarpa.</title>
        <authorList>
            <person name="Massaro I."/>
            <person name="Sinha N.R."/>
            <person name="Poethig S."/>
            <person name="Leichty A.R."/>
        </authorList>
    </citation>
    <scope>NUCLEOTIDE SEQUENCE</scope>
    <source>
        <strain evidence="8">Acra3RX</strain>
        <tissue evidence="8">Leaf</tissue>
    </source>
</reference>
<evidence type="ECO:0000256" key="1">
    <source>
        <dbReference type="ARBA" id="ARBA00022723"/>
    </source>
</evidence>
<dbReference type="EMBL" id="JAWXYG010000002">
    <property type="protein sequence ID" value="KAK4280168.1"/>
    <property type="molecule type" value="Genomic_DNA"/>
</dbReference>
<feature type="compositionally biased region" description="Acidic residues" evidence="6">
    <location>
        <begin position="431"/>
        <end position="471"/>
    </location>
</feature>
<dbReference type="Gene3D" id="3.30.40.10">
    <property type="entry name" value="Zinc/RING finger domain, C3HC4 (zinc finger)"/>
    <property type="match status" value="1"/>
</dbReference>
<dbReference type="Proteomes" id="UP001293593">
    <property type="component" value="Unassembled WGS sequence"/>
</dbReference>
<dbReference type="InterPro" id="IPR017907">
    <property type="entry name" value="Znf_RING_CS"/>
</dbReference>
<gene>
    <name evidence="8" type="ORF">QN277_011827</name>
</gene>
<dbReference type="InterPro" id="IPR001841">
    <property type="entry name" value="Znf_RING"/>
</dbReference>
<evidence type="ECO:0000256" key="6">
    <source>
        <dbReference type="SAM" id="MobiDB-lite"/>
    </source>
</evidence>
<protein>
    <recommendedName>
        <fullName evidence="7">RING-type domain-containing protein</fullName>
    </recommendedName>
</protein>
<dbReference type="InterPro" id="IPR013083">
    <property type="entry name" value="Znf_RING/FYVE/PHD"/>
</dbReference>
<name>A0AAE1MZD6_9FABA</name>
<dbReference type="PROSITE" id="PS00518">
    <property type="entry name" value="ZF_RING_1"/>
    <property type="match status" value="1"/>
</dbReference>
<dbReference type="SUPFAM" id="SSF57850">
    <property type="entry name" value="RING/U-box"/>
    <property type="match status" value="1"/>
</dbReference>
<evidence type="ECO:0000256" key="4">
    <source>
        <dbReference type="PROSITE-ProRule" id="PRU00175"/>
    </source>
</evidence>
<proteinExistence type="predicted"/>
<keyword evidence="9" id="KW-1185">Reference proteome</keyword>
<evidence type="ECO:0000313" key="8">
    <source>
        <dbReference type="EMBL" id="KAK4280168.1"/>
    </source>
</evidence>